<comment type="caution">
    <text evidence="2">The sequence shown here is derived from an EMBL/GenBank/DDBJ whole genome shotgun (WGS) entry which is preliminary data.</text>
</comment>
<evidence type="ECO:0000313" key="3">
    <source>
        <dbReference type="Proteomes" id="UP000297739"/>
    </source>
</evidence>
<reference evidence="2 3" key="1">
    <citation type="submission" date="2019-04" db="EMBL/GenBank/DDBJ databases">
        <authorList>
            <person name="Feng G."/>
            <person name="Zhang J."/>
            <person name="Zhu H."/>
        </authorList>
    </citation>
    <scope>NUCLEOTIDE SEQUENCE [LARGE SCALE GENOMIC DNA]</scope>
    <source>
        <strain evidence="2 3">JCM 17223</strain>
    </source>
</reference>
<protein>
    <submittedName>
        <fullName evidence="2">YceI family protein</fullName>
    </submittedName>
</protein>
<dbReference type="SMART" id="SM00867">
    <property type="entry name" value="YceI"/>
    <property type="match status" value="1"/>
</dbReference>
<sequence>MFSFCIMKTLLLFLLAFTSLAFRPALVLYRVDTAASRLTWTGHAEVGTWAPSGTVQLRQGQLEYGANTVRNGRFELDMRTIAHANADLQNHLRNADFFDVARFPTAVFVLSDVTDHVARGQLTVKGITRPLRFPVRVTRVGNRLRVQGTASVDRTQFGVQFNSSSFFQNLGDEAIGNTFELAFDIVAQAASVGAR</sequence>
<dbReference type="PANTHER" id="PTHR34406">
    <property type="entry name" value="PROTEIN YCEI"/>
    <property type="match status" value="1"/>
</dbReference>
<dbReference type="PANTHER" id="PTHR34406:SF1">
    <property type="entry name" value="PROTEIN YCEI"/>
    <property type="match status" value="1"/>
</dbReference>
<dbReference type="Pfam" id="PF04264">
    <property type="entry name" value="YceI"/>
    <property type="match status" value="1"/>
</dbReference>
<gene>
    <name evidence="2" type="ORF">E5J99_13390</name>
</gene>
<dbReference type="InterPro" id="IPR007372">
    <property type="entry name" value="Lipid/polyisoprenoid-bd_YceI"/>
</dbReference>
<name>A0A4Z0PM21_9BACT</name>
<dbReference type="AlphaFoldDB" id="A0A4Z0PM21"/>
<dbReference type="EMBL" id="SRLD01000025">
    <property type="protein sequence ID" value="TGE15195.1"/>
    <property type="molecule type" value="Genomic_DNA"/>
</dbReference>
<evidence type="ECO:0000313" key="2">
    <source>
        <dbReference type="EMBL" id="TGE15195.1"/>
    </source>
</evidence>
<dbReference type="SUPFAM" id="SSF101874">
    <property type="entry name" value="YceI-like"/>
    <property type="match status" value="1"/>
</dbReference>
<organism evidence="2 3">
    <name type="scientific">Hymenobacter elongatus</name>
    <dbReference type="NCBI Taxonomy" id="877208"/>
    <lineage>
        <taxon>Bacteria</taxon>
        <taxon>Pseudomonadati</taxon>
        <taxon>Bacteroidota</taxon>
        <taxon>Cytophagia</taxon>
        <taxon>Cytophagales</taxon>
        <taxon>Hymenobacteraceae</taxon>
        <taxon>Hymenobacter</taxon>
    </lineage>
</organism>
<feature type="domain" description="Lipid/polyisoprenoid-binding YceI-like" evidence="1">
    <location>
        <begin position="28"/>
        <end position="188"/>
    </location>
</feature>
<proteinExistence type="predicted"/>
<dbReference type="InterPro" id="IPR036761">
    <property type="entry name" value="TTHA0802/YceI-like_sf"/>
</dbReference>
<dbReference type="OrthoDB" id="951410at2"/>
<dbReference type="Proteomes" id="UP000297739">
    <property type="component" value="Unassembled WGS sequence"/>
</dbReference>
<dbReference type="Gene3D" id="2.40.128.110">
    <property type="entry name" value="Lipid/polyisoprenoid-binding, YceI-like"/>
    <property type="match status" value="1"/>
</dbReference>
<accession>A0A4Z0PM21</accession>
<evidence type="ECO:0000259" key="1">
    <source>
        <dbReference type="SMART" id="SM00867"/>
    </source>
</evidence>
<keyword evidence="3" id="KW-1185">Reference proteome</keyword>